<evidence type="ECO:0000259" key="2">
    <source>
        <dbReference type="Pfam" id="PF12697"/>
    </source>
</evidence>
<accession>A0A4U1IQM4</accession>
<dbReference type="Pfam" id="PF12697">
    <property type="entry name" value="Abhydrolase_6"/>
    <property type="match status" value="1"/>
</dbReference>
<dbReference type="RefSeq" id="WP_136935439.1">
    <property type="nucleotide sequence ID" value="NZ_SSMQ01000087.1"/>
</dbReference>
<reference evidence="3 4" key="1">
    <citation type="submission" date="2019-04" db="EMBL/GenBank/DDBJ databases">
        <authorList>
            <person name="Li Y."/>
            <person name="Wang J."/>
        </authorList>
    </citation>
    <scope>NUCLEOTIDE SEQUENCE [LARGE SCALE GENOMIC DNA]</scope>
    <source>
        <strain evidence="3 4">DSM 14668</strain>
    </source>
</reference>
<gene>
    <name evidence="3" type="ORF">E8A74_45510</name>
</gene>
<sequence length="315" mass="34673">MNTDKPAAPVEPRSFVHPDGRLHDVGGHHLWVEQAGAGETVVLLSGLGPAGSHVIFHPHFDALAADHRVVYVDLHGRGRSDVPADLRAITFESDVADVAALLRSLDVGPVHLYGFSYGGLLAQALSLDHAALVRTLVLANSLHSPEMWQQNHANINRELANQCPDVWARIEAMRAEGIASTDPRMQREFAVAAPLVRFFNPESARRLATEPGARNAELYPLFCGDDVDFIIGGEVARIPDFRPRLKDVAVPMLVLAGRFDRALYPALQRQFLTFAPSAEFRVLERSGSFAHVEEPDEVLRILRAFWARAEAPRVA</sequence>
<proteinExistence type="predicted"/>
<keyword evidence="4" id="KW-1185">Reference proteome</keyword>
<evidence type="ECO:0000256" key="1">
    <source>
        <dbReference type="ARBA" id="ARBA00022801"/>
    </source>
</evidence>
<dbReference type="InterPro" id="IPR029058">
    <property type="entry name" value="AB_hydrolase_fold"/>
</dbReference>
<dbReference type="InterPro" id="IPR000073">
    <property type="entry name" value="AB_hydrolase_1"/>
</dbReference>
<protein>
    <submittedName>
        <fullName evidence="3">Alpha/beta fold hydrolase</fullName>
    </submittedName>
</protein>
<name>A0A4U1IQM4_9BACT</name>
<dbReference type="InterPro" id="IPR050266">
    <property type="entry name" value="AB_hydrolase_sf"/>
</dbReference>
<dbReference type="EMBL" id="SSMQ01000087">
    <property type="protein sequence ID" value="TKC96439.1"/>
    <property type="molecule type" value="Genomic_DNA"/>
</dbReference>
<dbReference type="Gene3D" id="3.40.50.1820">
    <property type="entry name" value="alpha/beta hydrolase"/>
    <property type="match status" value="1"/>
</dbReference>
<dbReference type="SUPFAM" id="SSF53474">
    <property type="entry name" value="alpha/beta-Hydrolases"/>
    <property type="match status" value="1"/>
</dbReference>
<dbReference type="AlphaFoldDB" id="A0A4U1IQM4"/>
<feature type="domain" description="AB hydrolase-1" evidence="2">
    <location>
        <begin position="41"/>
        <end position="300"/>
    </location>
</feature>
<dbReference type="PANTHER" id="PTHR43798:SF31">
    <property type="entry name" value="AB HYDROLASE SUPERFAMILY PROTEIN YCLE"/>
    <property type="match status" value="1"/>
</dbReference>
<keyword evidence="1 3" id="KW-0378">Hydrolase</keyword>
<comment type="caution">
    <text evidence="3">The sequence shown here is derived from an EMBL/GenBank/DDBJ whole genome shotgun (WGS) entry which is preliminary data.</text>
</comment>
<dbReference type="OrthoDB" id="9785408at2"/>
<dbReference type="InterPro" id="IPR000639">
    <property type="entry name" value="Epox_hydrolase-like"/>
</dbReference>
<dbReference type="GO" id="GO:0016020">
    <property type="term" value="C:membrane"/>
    <property type="evidence" value="ECO:0007669"/>
    <property type="project" value="TreeGrafter"/>
</dbReference>
<dbReference type="Proteomes" id="UP000309215">
    <property type="component" value="Unassembled WGS sequence"/>
</dbReference>
<dbReference type="GO" id="GO:0016787">
    <property type="term" value="F:hydrolase activity"/>
    <property type="evidence" value="ECO:0007669"/>
    <property type="project" value="UniProtKB-KW"/>
</dbReference>
<evidence type="ECO:0000313" key="4">
    <source>
        <dbReference type="Proteomes" id="UP000309215"/>
    </source>
</evidence>
<evidence type="ECO:0000313" key="3">
    <source>
        <dbReference type="EMBL" id="TKC96439.1"/>
    </source>
</evidence>
<dbReference type="PANTHER" id="PTHR43798">
    <property type="entry name" value="MONOACYLGLYCEROL LIPASE"/>
    <property type="match status" value="1"/>
</dbReference>
<dbReference type="PRINTS" id="PR00412">
    <property type="entry name" value="EPOXHYDRLASE"/>
</dbReference>
<organism evidence="3 4">
    <name type="scientific">Polyangium fumosum</name>
    <dbReference type="NCBI Taxonomy" id="889272"/>
    <lineage>
        <taxon>Bacteria</taxon>
        <taxon>Pseudomonadati</taxon>
        <taxon>Myxococcota</taxon>
        <taxon>Polyangia</taxon>
        <taxon>Polyangiales</taxon>
        <taxon>Polyangiaceae</taxon>
        <taxon>Polyangium</taxon>
    </lineage>
</organism>